<name>A0A0R2A302_9LACO</name>
<dbReference type="CDD" id="cd02230">
    <property type="entry name" value="cupin_HP0902-like"/>
    <property type="match status" value="1"/>
</dbReference>
<keyword evidence="3" id="KW-1185">Reference proteome</keyword>
<dbReference type="SUPFAM" id="SSF51182">
    <property type="entry name" value="RmlC-like cupins"/>
    <property type="match status" value="1"/>
</dbReference>
<dbReference type="AlphaFoldDB" id="A0A0R2A302"/>
<dbReference type="InterPro" id="IPR011051">
    <property type="entry name" value="RmlC_Cupin_sf"/>
</dbReference>
<dbReference type="InterPro" id="IPR014710">
    <property type="entry name" value="RmlC-like_jellyroll"/>
</dbReference>
<sequence length="109" mass="12015">MSFISKIEQNQVIDLKQQIPVDEDQINSRTLVQRDDMGMTLFSVATDQEIGGHSATGDAMVNILSGEAEVTIEQEKFHVKAGQSIVIPANARHSLYAIEGFQMLLVVVK</sequence>
<organism evidence="2 3">
    <name type="scientific">Paucilactobacillus vaccinostercus DSM 20634</name>
    <dbReference type="NCBI Taxonomy" id="1423813"/>
    <lineage>
        <taxon>Bacteria</taxon>
        <taxon>Bacillati</taxon>
        <taxon>Bacillota</taxon>
        <taxon>Bacilli</taxon>
        <taxon>Lactobacillales</taxon>
        <taxon>Lactobacillaceae</taxon>
        <taxon>Paucilactobacillus</taxon>
    </lineage>
</organism>
<dbReference type="InterPro" id="IPR013096">
    <property type="entry name" value="Cupin_2"/>
</dbReference>
<dbReference type="OrthoDB" id="9793184at2"/>
<dbReference type="Proteomes" id="UP000051733">
    <property type="component" value="Unassembled WGS sequence"/>
</dbReference>
<dbReference type="PANTHER" id="PTHR37694:SF1">
    <property type="entry name" value="SLR8022 PROTEIN"/>
    <property type="match status" value="1"/>
</dbReference>
<dbReference type="STRING" id="1423813.FC26_GL000186"/>
<protein>
    <recommendedName>
        <fullName evidence="1">Cupin type-2 domain-containing protein</fullName>
    </recommendedName>
</protein>
<proteinExistence type="predicted"/>
<reference evidence="2 3" key="1">
    <citation type="journal article" date="2015" name="Genome Announc.">
        <title>Expanding the biotechnology potential of lactobacilli through comparative genomics of 213 strains and associated genera.</title>
        <authorList>
            <person name="Sun Z."/>
            <person name="Harris H.M."/>
            <person name="McCann A."/>
            <person name="Guo C."/>
            <person name="Argimon S."/>
            <person name="Zhang W."/>
            <person name="Yang X."/>
            <person name="Jeffery I.B."/>
            <person name="Cooney J.C."/>
            <person name="Kagawa T.F."/>
            <person name="Liu W."/>
            <person name="Song Y."/>
            <person name="Salvetti E."/>
            <person name="Wrobel A."/>
            <person name="Rasinkangas P."/>
            <person name="Parkhill J."/>
            <person name="Rea M.C."/>
            <person name="O'Sullivan O."/>
            <person name="Ritari J."/>
            <person name="Douillard F.P."/>
            <person name="Paul Ross R."/>
            <person name="Yang R."/>
            <person name="Briner A.E."/>
            <person name="Felis G.E."/>
            <person name="de Vos W.M."/>
            <person name="Barrangou R."/>
            <person name="Klaenhammer T.R."/>
            <person name="Caufield P.W."/>
            <person name="Cui Y."/>
            <person name="Zhang H."/>
            <person name="O'Toole P.W."/>
        </authorList>
    </citation>
    <scope>NUCLEOTIDE SEQUENCE [LARGE SCALE GENOMIC DNA]</scope>
    <source>
        <strain evidence="2 3">DSM 20634</strain>
    </source>
</reference>
<dbReference type="Pfam" id="PF07883">
    <property type="entry name" value="Cupin_2"/>
    <property type="match status" value="1"/>
</dbReference>
<gene>
    <name evidence="2" type="ORF">FC26_GL000186</name>
</gene>
<dbReference type="PATRIC" id="fig|1423813.3.peg.197"/>
<dbReference type="Gene3D" id="2.60.120.10">
    <property type="entry name" value="Jelly Rolls"/>
    <property type="match status" value="1"/>
</dbReference>
<evidence type="ECO:0000313" key="2">
    <source>
        <dbReference type="EMBL" id="KRM60706.1"/>
    </source>
</evidence>
<dbReference type="PANTHER" id="PTHR37694">
    <property type="entry name" value="SLR8022 PROTEIN"/>
    <property type="match status" value="1"/>
</dbReference>
<evidence type="ECO:0000259" key="1">
    <source>
        <dbReference type="Pfam" id="PF07883"/>
    </source>
</evidence>
<dbReference type="RefSeq" id="WP_057779881.1">
    <property type="nucleotide sequence ID" value="NZ_AYYY01000061.1"/>
</dbReference>
<evidence type="ECO:0000313" key="3">
    <source>
        <dbReference type="Proteomes" id="UP000051733"/>
    </source>
</evidence>
<comment type="caution">
    <text evidence="2">The sequence shown here is derived from an EMBL/GenBank/DDBJ whole genome shotgun (WGS) entry which is preliminary data.</text>
</comment>
<dbReference type="EMBL" id="AYYY01000061">
    <property type="protein sequence ID" value="KRM60706.1"/>
    <property type="molecule type" value="Genomic_DNA"/>
</dbReference>
<feature type="domain" description="Cupin type-2" evidence="1">
    <location>
        <begin position="43"/>
        <end position="107"/>
    </location>
</feature>
<accession>A0A0R2A302</accession>